<dbReference type="Pfam" id="PF12680">
    <property type="entry name" value="SnoaL_2"/>
    <property type="match status" value="1"/>
</dbReference>
<organism evidence="3 4">
    <name type="scientific">Kribbella sandramycini</name>
    <dbReference type="NCBI Taxonomy" id="60450"/>
    <lineage>
        <taxon>Bacteria</taxon>
        <taxon>Bacillati</taxon>
        <taxon>Actinomycetota</taxon>
        <taxon>Actinomycetes</taxon>
        <taxon>Propionibacteriales</taxon>
        <taxon>Kribbellaceae</taxon>
        <taxon>Kribbella</taxon>
    </lineage>
</organism>
<protein>
    <submittedName>
        <fullName evidence="2">Ketosteroid isomerase-like protein</fullName>
    </submittedName>
    <submittedName>
        <fullName evidence="3">Nuclear transport factor 2 family protein</fullName>
    </submittedName>
</protein>
<evidence type="ECO:0000313" key="4">
    <source>
        <dbReference type="Proteomes" id="UP000534306"/>
    </source>
</evidence>
<dbReference type="SUPFAM" id="SSF54427">
    <property type="entry name" value="NTF2-like"/>
    <property type="match status" value="1"/>
</dbReference>
<dbReference type="EMBL" id="JABJRC010000008">
    <property type="protein sequence ID" value="NOL44393.1"/>
    <property type="molecule type" value="Genomic_DNA"/>
</dbReference>
<comment type="caution">
    <text evidence="3">The sequence shown here is derived from an EMBL/GenBank/DDBJ whole genome shotgun (WGS) entry which is preliminary data.</text>
</comment>
<dbReference type="InterPro" id="IPR032710">
    <property type="entry name" value="NTF2-like_dom_sf"/>
</dbReference>
<dbReference type="GO" id="GO:0016853">
    <property type="term" value="F:isomerase activity"/>
    <property type="evidence" value="ECO:0007669"/>
    <property type="project" value="UniProtKB-KW"/>
</dbReference>
<name>A0A7Y4L4T4_9ACTN</name>
<accession>A0A7Y4L4T4</accession>
<keyword evidence="2" id="KW-0413">Isomerase</keyword>
<reference evidence="2 5" key="2">
    <citation type="submission" date="2020-08" db="EMBL/GenBank/DDBJ databases">
        <title>Sequencing the genomes of 1000 actinobacteria strains.</title>
        <authorList>
            <person name="Klenk H.-P."/>
        </authorList>
    </citation>
    <scope>NUCLEOTIDE SEQUENCE [LARGE SCALE GENOMIC DNA]</scope>
    <source>
        <strain evidence="2 5">DSM 15626</strain>
    </source>
</reference>
<proteinExistence type="predicted"/>
<feature type="domain" description="SnoaL-like" evidence="1">
    <location>
        <begin position="8"/>
        <end position="105"/>
    </location>
</feature>
<reference evidence="3 4" key="1">
    <citation type="submission" date="2020-05" db="EMBL/GenBank/DDBJ databases">
        <title>Genome sequence of Kribbella sandramycini ATCC 39419.</title>
        <authorList>
            <person name="Maclea K.S."/>
            <person name="Fair J.L."/>
        </authorList>
    </citation>
    <scope>NUCLEOTIDE SEQUENCE [LARGE SCALE GENOMIC DNA]</scope>
    <source>
        <strain evidence="3 4">ATCC 39419</strain>
    </source>
</reference>
<dbReference type="RefSeq" id="WP_171677631.1">
    <property type="nucleotide sequence ID" value="NZ_BAAAGT010000009.1"/>
</dbReference>
<dbReference type="Proteomes" id="UP000553957">
    <property type="component" value="Unassembled WGS sequence"/>
</dbReference>
<sequence>MPEAQIVFRAVDAQDLDTMTALFAADGRFIFGNQEPLVGIEAILGGNAAFFATVQGVAHRINRVFTVDATTIAETDVTYTRLDGKEVTLPTVSIWDVDAAGLITSYQVYADLGPVYAA</sequence>
<dbReference type="AlphaFoldDB" id="A0A7Y4L4T4"/>
<dbReference type="Gene3D" id="3.10.450.50">
    <property type="match status" value="1"/>
</dbReference>
<evidence type="ECO:0000313" key="3">
    <source>
        <dbReference type="EMBL" id="NOL44393.1"/>
    </source>
</evidence>
<dbReference type="InterPro" id="IPR037401">
    <property type="entry name" value="SnoaL-like"/>
</dbReference>
<evidence type="ECO:0000259" key="1">
    <source>
        <dbReference type="Pfam" id="PF12680"/>
    </source>
</evidence>
<keyword evidence="4" id="KW-1185">Reference proteome</keyword>
<dbReference type="Proteomes" id="UP000534306">
    <property type="component" value="Unassembled WGS sequence"/>
</dbReference>
<dbReference type="EMBL" id="JACHKF010000001">
    <property type="protein sequence ID" value="MBB6571750.1"/>
    <property type="molecule type" value="Genomic_DNA"/>
</dbReference>
<evidence type="ECO:0000313" key="5">
    <source>
        <dbReference type="Proteomes" id="UP000553957"/>
    </source>
</evidence>
<gene>
    <name evidence="2" type="ORF">HNR71_007387</name>
    <name evidence="3" type="ORF">HPO96_29515</name>
</gene>
<evidence type="ECO:0000313" key="2">
    <source>
        <dbReference type="EMBL" id="MBB6571750.1"/>
    </source>
</evidence>